<comment type="caution">
    <text evidence="3">The sequence shown here is derived from an EMBL/GenBank/DDBJ whole genome shotgun (WGS) entry which is preliminary data.</text>
</comment>
<accession>A0ABQ0ZCM4</accession>
<evidence type="ECO:0000313" key="3">
    <source>
        <dbReference type="EMBL" id="GES53057.1"/>
    </source>
</evidence>
<dbReference type="PROSITE" id="PS51898">
    <property type="entry name" value="TYR_RECOMBINASE"/>
    <property type="match status" value="1"/>
</dbReference>
<dbReference type="InterPro" id="IPR011010">
    <property type="entry name" value="DNA_brk_join_enz"/>
</dbReference>
<proteinExistence type="predicted"/>
<keyword evidence="1" id="KW-0233">DNA recombination</keyword>
<dbReference type="Gene3D" id="1.10.443.10">
    <property type="entry name" value="Intergrase catalytic core"/>
    <property type="match status" value="1"/>
</dbReference>
<dbReference type="Proteomes" id="UP000390335">
    <property type="component" value="Unassembled WGS sequence"/>
</dbReference>
<sequence>MGNTGLRPDEAKQLQHRDVTIVEDPDSRERILEIEVRGKRGIGWCKSMPGAVKPYERLRDRLKPVRGKDKEGGEIVVKAPQPTDLLFPGNYLKMFNNLLEAQNLKLDRDGKPRTAYSLRHTYICLRLMEGADVYAIAKNCRTSVEMIEKFYAAHIKTSLDTAFINSRSPSVAVADGRCLGRRDRRPTTNAGSARFGKDTRTGVVTNRLPICQPAWRALKREKSLSGHRVRNPMIGIYYQLKAFSH</sequence>
<dbReference type="InterPro" id="IPR013762">
    <property type="entry name" value="Integrase-like_cat_sf"/>
</dbReference>
<keyword evidence="4" id="KW-1185">Reference proteome</keyword>
<protein>
    <recommendedName>
        <fullName evidence="2">Tyr recombinase domain-containing protein</fullName>
    </recommendedName>
</protein>
<feature type="domain" description="Tyr recombinase" evidence="2">
    <location>
        <begin position="1"/>
        <end position="164"/>
    </location>
</feature>
<gene>
    <name evidence="3" type="ORF">RsS93_56710</name>
</gene>
<dbReference type="InterPro" id="IPR002104">
    <property type="entry name" value="Integrase_catalytic"/>
</dbReference>
<dbReference type="SUPFAM" id="SSF56349">
    <property type="entry name" value="DNA breaking-rejoining enzymes"/>
    <property type="match status" value="1"/>
</dbReference>
<name>A0ABQ0ZCM4_9HYPH</name>
<evidence type="ECO:0000256" key="1">
    <source>
        <dbReference type="ARBA" id="ARBA00023172"/>
    </source>
</evidence>
<evidence type="ECO:0000313" key="4">
    <source>
        <dbReference type="Proteomes" id="UP000390335"/>
    </source>
</evidence>
<dbReference type="EMBL" id="BLAJ01000012">
    <property type="protein sequence ID" value="GES53057.1"/>
    <property type="molecule type" value="Genomic_DNA"/>
</dbReference>
<organism evidence="3 4">
    <name type="scientific">Rhizobium dioscoreae</name>
    <dbReference type="NCBI Taxonomy" id="2653122"/>
    <lineage>
        <taxon>Bacteria</taxon>
        <taxon>Pseudomonadati</taxon>
        <taxon>Pseudomonadota</taxon>
        <taxon>Alphaproteobacteria</taxon>
        <taxon>Hyphomicrobiales</taxon>
        <taxon>Rhizobiaceae</taxon>
        <taxon>Rhizobium/Agrobacterium group</taxon>
        <taxon>Rhizobium</taxon>
    </lineage>
</organism>
<evidence type="ECO:0000259" key="2">
    <source>
        <dbReference type="PROSITE" id="PS51898"/>
    </source>
</evidence>
<reference evidence="3 4" key="1">
    <citation type="journal article" date="2020" name="Genome Biol. Evol.">
        <title>Rhizobium dioscoreae sp. nov., a plant growth-promoting bacterium isolated from yam (Dioscorea species).</title>
        <authorList>
            <person name="Ouyabe M."/>
            <person name="Tanaka N."/>
            <person name="Shiwa Y."/>
            <person name="Fujita N."/>
            <person name="Kikuno H."/>
            <person name="Babil P."/>
            <person name="Shiwachi H."/>
        </authorList>
    </citation>
    <scope>NUCLEOTIDE SEQUENCE [LARGE SCALE GENOMIC DNA]</scope>
    <source>
        <strain evidence="3 4">S-93</strain>
    </source>
</reference>